<dbReference type="InterPro" id="IPR010559">
    <property type="entry name" value="Sig_transdc_His_kin_internal"/>
</dbReference>
<dbReference type="Pfam" id="PF06580">
    <property type="entry name" value="His_kinase"/>
    <property type="match status" value="1"/>
</dbReference>
<keyword evidence="4" id="KW-1185">Reference proteome</keyword>
<comment type="caution">
    <text evidence="3">The sequence shown here is derived from an EMBL/GenBank/DDBJ whole genome shotgun (WGS) entry which is preliminary data.</text>
</comment>
<feature type="transmembrane region" description="Helical" evidence="1">
    <location>
        <begin position="110"/>
        <end position="129"/>
    </location>
</feature>
<keyword evidence="1" id="KW-0812">Transmembrane</keyword>
<evidence type="ECO:0000313" key="4">
    <source>
        <dbReference type="Proteomes" id="UP000293345"/>
    </source>
</evidence>
<dbReference type="EMBL" id="SDPW01000001">
    <property type="protein sequence ID" value="RXZ54464.1"/>
    <property type="molecule type" value="Genomic_DNA"/>
</dbReference>
<dbReference type="RefSeq" id="WP_129424859.1">
    <property type="nucleotide sequence ID" value="NZ_SDPW01000001.1"/>
</dbReference>
<feature type="transmembrane region" description="Helical" evidence="1">
    <location>
        <begin position="79"/>
        <end position="98"/>
    </location>
</feature>
<feature type="transmembrane region" description="Helical" evidence="1">
    <location>
        <begin position="176"/>
        <end position="198"/>
    </location>
</feature>
<dbReference type="GO" id="GO:0000155">
    <property type="term" value="F:phosphorelay sensor kinase activity"/>
    <property type="evidence" value="ECO:0007669"/>
    <property type="project" value="InterPro"/>
</dbReference>
<protein>
    <recommendedName>
        <fullName evidence="2">Histidine kinase/HSP90-like ATPase domain-containing protein</fullName>
    </recommendedName>
</protein>
<organism evidence="3 4">
    <name type="scientific">Senegalimassilia faecalis</name>
    <dbReference type="NCBI Taxonomy" id="2509433"/>
    <lineage>
        <taxon>Bacteria</taxon>
        <taxon>Bacillati</taxon>
        <taxon>Actinomycetota</taxon>
        <taxon>Coriobacteriia</taxon>
        <taxon>Coriobacteriales</taxon>
        <taxon>Coriobacteriaceae</taxon>
        <taxon>Senegalimassilia</taxon>
    </lineage>
</organism>
<name>A0A4Q2K4B2_9ACTN</name>
<dbReference type="InterPro" id="IPR036890">
    <property type="entry name" value="HATPase_C_sf"/>
</dbReference>
<feature type="transmembrane region" description="Helical" evidence="1">
    <location>
        <begin position="38"/>
        <end position="59"/>
    </location>
</feature>
<dbReference type="Gene3D" id="3.30.565.10">
    <property type="entry name" value="Histidine kinase-like ATPase, C-terminal domain"/>
    <property type="match status" value="1"/>
</dbReference>
<dbReference type="SMART" id="SM00387">
    <property type="entry name" value="HATPase_c"/>
    <property type="match status" value="1"/>
</dbReference>
<evidence type="ECO:0000259" key="2">
    <source>
        <dbReference type="SMART" id="SM00387"/>
    </source>
</evidence>
<proteinExistence type="predicted"/>
<dbReference type="GO" id="GO:0016020">
    <property type="term" value="C:membrane"/>
    <property type="evidence" value="ECO:0007669"/>
    <property type="project" value="InterPro"/>
</dbReference>
<keyword evidence="1" id="KW-0472">Membrane</keyword>
<dbReference type="Pfam" id="PF02518">
    <property type="entry name" value="HATPase_c"/>
    <property type="match status" value="1"/>
</dbReference>
<feature type="domain" description="Histidine kinase/HSP90-like ATPase" evidence="2">
    <location>
        <begin position="328"/>
        <end position="427"/>
    </location>
</feature>
<dbReference type="Proteomes" id="UP000293345">
    <property type="component" value="Unassembled WGS sequence"/>
</dbReference>
<dbReference type="AlphaFoldDB" id="A0A4Q2K4B2"/>
<evidence type="ECO:0000256" key="1">
    <source>
        <dbReference type="SAM" id="Phobius"/>
    </source>
</evidence>
<dbReference type="PANTHER" id="PTHR34220:SF7">
    <property type="entry name" value="SENSOR HISTIDINE KINASE YPDA"/>
    <property type="match status" value="1"/>
</dbReference>
<dbReference type="InterPro" id="IPR003594">
    <property type="entry name" value="HATPase_dom"/>
</dbReference>
<dbReference type="OrthoDB" id="2514702at2"/>
<feature type="transmembrane region" description="Helical" evidence="1">
    <location>
        <begin position="6"/>
        <end position="26"/>
    </location>
</feature>
<dbReference type="PANTHER" id="PTHR34220">
    <property type="entry name" value="SENSOR HISTIDINE KINASE YPDA"/>
    <property type="match status" value="1"/>
</dbReference>
<gene>
    <name evidence="3" type="ORF">ET524_08215</name>
</gene>
<evidence type="ECO:0000313" key="3">
    <source>
        <dbReference type="EMBL" id="RXZ54464.1"/>
    </source>
</evidence>
<keyword evidence="1" id="KW-1133">Transmembrane helix</keyword>
<accession>A0A4Q2K4B2</accession>
<feature type="transmembrane region" description="Helical" evidence="1">
    <location>
        <begin position="149"/>
        <end position="169"/>
    </location>
</feature>
<dbReference type="InterPro" id="IPR050640">
    <property type="entry name" value="Bact_2-comp_sensor_kinase"/>
</dbReference>
<dbReference type="SUPFAM" id="SSF55874">
    <property type="entry name" value="ATPase domain of HSP90 chaperone/DNA topoisomerase II/histidine kinase"/>
    <property type="match status" value="1"/>
</dbReference>
<sequence length="428" mass="46906">MILFQYINITMEVISIIFLGALGTVMLLRRRSMGFEPFLFAIVVVHAVNTAGDLLAWVFDAADTPLAYALTSMGNGITYFFGPFVYTAFALYVCAWITGRKELSAPSERVVASVIIFIGALNLVCLLMNFSTGVLYSTNAYNVFSWGPWASLLAVTVLAQNLIVAFVALREDERNVLRAFGSWVLLLGIPVLAASLELAFRDLMLVYPALSLSLLMAYMEFQHRQEQQLVLRNLELTESQAKALSGQITSHFVFNALQSVRELCVVDPQRACKAIDNFSDYLRGNLQVVNAGGTVTLAEEVKHVKAYLAVEQIDPSSEFSVKWDLLAKDFDLPPLCVQPLVENAVRHGISGIEGGVIKVSSWEDSSAYYICVADNGRGFGDLPTTGKHVGIALQNVRSRLALLCEGTLSVVSSPEGTKATITIPKRRS</sequence>
<reference evidence="3 4" key="1">
    <citation type="submission" date="2019-01" db="EMBL/GenBank/DDBJ databases">
        <title>Senegalimassilia sp. nov. KGMB04484 isolated human feces.</title>
        <authorList>
            <person name="Han K.-I."/>
            <person name="Kim J.-S."/>
            <person name="Lee K.C."/>
            <person name="Suh M.K."/>
            <person name="Eom M.K."/>
            <person name="Lee J.H."/>
            <person name="Park S.-H."/>
            <person name="Kang S.W."/>
            <person name="Park J.-E."/>
            <person name="Oh B.S."/>
            <person name="Yu S.Y."/>
            <person name="Choi S.-H."/>
            <person name="Lee D.H."/>
            <person name="Yoon H."/>
            <person name="Kim B.-Y."/>
            <person name="Lee J.H."/>
            <person name="Lee J.-S."/>
        </authorList>
    </citation>
    <scope>NUCLEOTIDE SEQUENCE [LARGE SCALE GENOMIC DNA]</scope>
    <source>
        <strain evidence="3 4">KGMB04484</strain>
    </source>
</reference>